<evidence type="ECO:0000256" key="1">
    <source>
        <dbReference type="ARBA" id="ARBA00010617"/>
    </source>
</evidence>
<dbReference type="eggNOG" id="COG2124">
    <property type="taxonomic scope" value="Bacteria"/>
</dbReference>
<dbReference type="Pfam" id="PF00067">
    <property type="entry name" value="p450"/>
    <property type="match status" value="2"/>
</dbReference>
<keyword evidence="4 7" id="KW-0560">Oxidoreductase</keyword>
<dbReference type="PROSITE" id="PS00086">
    <property type="entry name" value="CYTOCHROME_P450"/>
    <property type="match status" value="1"/>
</dbReference>
<keyword evidence="6 7" id="KW-0503">Monooxygenase</keyword>
<keyword evidence="5 7" id="KW-0408">Iron</keyword>
<evidence type="ECO:0000313" key="8">
    <source>
        <dbReference type="EMBL" id="GCB88628.1"/>
    </source>
</evidence>
<dbReference type="SUPFAM" id="SSF48264">
    <property type="entry name" value="Cytochrome P450"/>
    <property type="match status" value="1"/>
</dbReference>
<gene>
    <name evidence="8" type="ORF">SALB_01299</name>
</gene>
<dbReference type="Gene3D" id="1.10.630.10">
    <property type="entry name" value="Cytochrome P450"/>
    <property type="match status" value="1"/>
</dbReference>
<dbReference type="PRINTS" id="PR00359">
    <property type="entry name" value="BP450"/>
</dbReference>
<dbReference type="FunFam" id="1.10.630.10:FF:000018">
    <property type="entry name" value="Cytochrome P450 monooxygenase"/>
    <property type="match status" value="1"/>
</dbReference>
<keyword evidence="3 7" id="KW-0479">Metal-binding</keyword>
<dbReference type="AlphaFoldDB" id="A0A059VZI1"/>
<dbReference type="PRINTS" id="PR00385">
    <property type="entry name" value="P450"/>
</dbReference>
<name>A0A059VZI1_STRNR</name>
<dbReference type="InterPro" id="IPR017972">
    <property type="entry name" value="Cyt_P450_CS"/>
</dbReference>
<dbReference type="PANTHER" id="PTHR46696:SF4">
    <property type="entry name" value="BIOTIN BIOSYNTHESIS CYTOCHROME P450"/>
    <property type="match status" value="1"/>
</dbReference>
<evidence type="ECO:0000256" key="6">
    <source>
        <dbReference type="ARBA" id="ARBA00023033"/>
    </source>
</evidence>
<dbReference type="Proteomes" id="UP000288351">
    <property type="component" value="Unassembled WGS sequence"/>
</dbReference>
<evidence type="ECO:0000256" key="3">
    <source>
        <dbReference type="ARBA" id="ARBA00022723"/>
    </source>
</evidence>
<reference evidence="8 9" key="1">
    <citation type="journal article" date="2019" name="Microbiol. Resour. Announc.">
        <title>Draft Genome Sequence of the Most Traditional epsilon-Poly-l-Lysine Producer, Streptomyces albulus NBRC14147.</title>
        <authorList>
            <person name="Yamanaka K."/>
            <person name="Hamano Y."/>
        </authorList>
    </citation>
    <scope>NUCLEOTIDE SEQUENCE [LARGE SCALE GENOMIC DNA]</scope>
    <source>
        <strain evidence="8 9">NBRC 14147</strain>
    </source>
</reference>
<evidence type="ECO:0000256" key="5">
    <source>
        <dbReference type="ARBA" id="ARBA00023004"/>
    </source>
</evidence>
<dbReference type="EMBL" id="BHXC01000006">
    <property type="protein sequence ID" value="GCB88628.1"/>
    <property type="molecule type" value="Genomic_DNA"/>
</dbReference>
<proteinExistence type="inferred from homology"/>
<sequence length="453" mass="49701">MSDLPYAQRLFARDVRWALGHALPRLATDRAARQGDLHGQLVALSRSPRPHGDTADVERRLMDRIRAEGPVHRSRFGFVTASHPAVREVLSSNDFRTGALPVTTGPLGRLAAWAGADAPVGPLKPPSLLVTEPPDHTRYRKLVTRVFSVRAVEQLRTRAEEIAEELLDDLQRRPPGADDVDLVSAYCGLLPVTVIAEILGVPHAERHRVLRFGTGAAPSLDFGLPRRRFLAVERSLRDFDAWLAQHIERIRRQPGANLLSQLVTARDDDGRGLTGTELRATAGLVLAAGFETTVNLLGNGIALLDRHPDQRAALHDDPTLWPNAVDEMLRFDPPVFLTGRAATRDTSIGGRPVPRGALVTLLLAGANRDAALFTAPHRFDVTRPNAKEHLSFSGGRHYCLGAALARMEAEVGLQALHRRFPHLTLHAGARRRTTRILRGYVHLPARLGTPVPV</sequence>
<dbReference type="GO" id="GO:0008395">
    <property type="term" value="F:steroid hydroxylase activity"/>
    <property type="evidence" value="ECO:0007669"/>
    <property type="project" value="TreeGrafter"/>
</dbReference>
<accession>A0A059VZI1</accession>
<evidence type="ECO:0000313" key="9">
    <source>
        <dbReference type="Proteomes" id="UP000288351"/>
    </source>
</evidence>
<dbReference type="GO" id="GO:0006707">
    <property type="term" value="P:cholesterol catabolic process"/>
    <property type="evidence" value="ECO:0007669"/>
    <property type="project" value="TreeGrafter"/>
</dbReference>
<organism evidence="8 9">
    <name type="scientific">Streptomyces noursei</name>
    <name type="common">Streptomyces albulus</name>
    <dbReference type="NCBI Taxonomy" id="1971"/>
    <lineage>
        <taxon>Bacteria</taxon>
        <taxon>Bacillati</taxon>
        <taxon>Actinomycetota</taxon>
        <taxon>Actinomycetes</taxon>
        <taxon>Kitasatosporales</taxon>
        <taxon>Streptomycetaceae</taxon>
        <taxon>Streptomyces</taxon>
    </lineage>
</organism>
<dbReference type="RefSeq" id="WP_020931207.1">
    <property type="nucleotide sequence ID" value="NZ_BHXC01000006.1"/>
</dbReference>
<comment type="caution">
    <text evidence="8">The sequence shown here is derived from an EMBL/GenBank/DDBJ whole genome shotgun (WGS) entry which is preliminary data.</text>
</comment>
<protein>
    <submittedName>
        <fullName evidence="8">Cytochrome P450</fullName>
    </submittedName>
</protein>
<dbReference type="InterPro" id="IPR036396">
    <property type="entry name" value="Cyt_P450_sf"/>
</dbReference>
<evidence type="ECO:0000256" key="7">
    <source>
        <dbReference type="RuleBase" id="RU000461"/>
    </source>
</evidence>
<dbReference type="InterPro" id="IPR002397">
    <property type="entry name" value="Cyt_P450_B"/>
</dbReference>
<evidence type="ECO:0000256" key="2">
    <source>
        <dbReference type="ARBA" id="ARBA00022617"/>
    </source>
</evidence>
<dbReference type="InterPro" id="IPR001128">
    <property type="entry name" value="Cyt_P450"/>
</dbReference>
<dbReference type="GO" id="GO:0036199">
    <property type="term" value="F:cholest-4-en-3-one 26-monooxygenase activity"/>
    <property type="evidence" value="ECO:0007669"/>
    <property type="project" value="TreeGrafter"/>
</dbReference>
<comment type="similarity">
    <text evidence="1 7">Belongs to the cytochrome P450 family.</text>
</comment>
<dbReference type="GO" id="GO:0005506">
    <property type="term" value="F:iron ion binding"/>
    <property type="evidence" value="ECO:0007669"/>
    <property type="project" value="InterPro"/>
</dbReference>
<dbReference type="GO" id="GO:0020037">
    <property type="term" value="F:heme binding"/>
    <property type="evidence" value="ECO:0007669"/>
    <property type="project" value="InterPro"/>
</dbReference>
<dbReference type="CDD" id="cd20625">
    <property type="entry name" value="CYP164-like"/>
    <property type="match status" value="1"/>
</dbReference>
<keyword evidence="2 7" id="KW-0349">Heme</keyword>
<evidence type="ECO:0000256" key="4">
    <source>
        <dbReference type="ARBA" id="ARBA00023002"/>
    </source>
</evidence>
<dbReference type="STRING" id="68570.DC74_496"/>
<dbReference type="PANTHER" id="PTHR46696">
    <property type="entry name" value="P450, PUTATIVE (EUROFUNG)-RELATED"/>
    <property type="match status" value="1"/>
</dbReference>